<proteinExistence type="predicted"/>
<dbReference type="PANTHER" id="PTHR14677:SF20">
    <property type="entry name" value="ZINC FINGER AN1-TYPE CONTAINING 2A-RELATED"/>
    <property type="match status" value="1"/>
</dbReference>
<organism evidence="6 7">
    <name type="scientific">Athelia psychrophila</name>
    <dbReference type="NCBI Taxonomy" id="1759441"/>
    <lineage>
        <taxon>Eukaryota</taxon>
        <taxon>Fungi</taxon>
        <taxon>Dikarya</taxon>
        <taxon>Basidiomycota</taxon>
        <taxon>Agaricomycotina</taxon>
        <taxon>Agaricomycetes</taxon>
        <taxon>Agaricomycetidae</taxon>
        <taxon>Atheliales</taxon>
        <taxon>Atheliaceae</taxon>
        <taxon>Athelia</taxon>
    </lineage>
</organism>
<dbReference type="Pfam" id="PF01428">
    <property type="entry name" value="zf-AN1"/>
    <property type="match status" value="2"/>
</dbReference>
<evidence type="ECO:0000256" key="1">
    <source>
        <dbReference type="ARBA" id="ARBA00022723"/>
    </source>
</evidence>
<dbReference type="InterPro" id="IPR035896">
    <property type="entry name" value="AN1-like_Znf"/>
</dbReference>
<dbReference type="Proteomes" id="UP000076532">
    <property type="component" value="Unassembled WGS sequence"/>
</dbReference>
<keyword evidence="2 4" id="KW-0863">Zinc-finger</keyword>
<evidence type="ECO:0000313" key="7">
    <source>
        <dbReference type="Proteomes" id="UP000076532"/>
    </source>
</evidence>
<dbReference type="Gene3D" id="4.10.1110.10">
    <property type="entry name" value="AN1-like Zinc finger"/>
    <property type="match status" value="2"/>
</dbReference>
<evidence type="ECO:0000259" key="5">
    <source>
        <dbReference type="PROSITE" id="PS51039"/>
    </source>
</evidence>
<keyword evidence="1" id="KW-0479">Metal-binding</keyword>
<dbReference type="GO" id="GO:0008270">
    <property type="term" value="F:zinc ion binding"/>
    <property type="evidence" value="ECO:0007669"/>
    <property type="project" value="UniProtKB-KW"/>
</dbReference>
<evidence type="ECO:0000256" key="3">
    <source>
        <dbReference type="ARBA" id="ARBA00022833"/>
    </source>
</evidence>
<dbReference type="OrthoDB" id="431929at2759"/>
<keyword evidence="3" id="KW-0862">Zinc</keyword>
<dbReference type="PROSITE" id="PS51039">
    <property type="entry name" value="ZF_AN1"/>
    <property type="match status" value="1"/>
</dbReference>
<dbReference type="EMBL" id="KV417524">
    <property type="protein sequence ID" value="KZP24862.1"/>
    <property type="molecule type" value="Genomic_DNA"/>
</dbReference>
<evidence type="ECO:0000313" key="6">
    <source>
        <dbReference type="EMBL" id="KZP24862.1"/>
    </source>
</evidence>
<dbReference type="AlphaFoldDB" id="A0A166NCA3"/>
<feature type="domain" description="AN1-type" evidence="5">
    <location>
        <begin position="58"/>
        <end position="114"/>
    </location>
</feature>
<dbReference type="STRING" id="436010.A0A166NCA3"/>
<dbReference type="PANTHER" id="PTHR14677">
    <property type="entry name" value="ARSENITE INDUCUBLE RNA ASSOCIATED PROTEIN AIP-1-RELATED"/>
    <property type="match status" value="1"/>
</dbReference>
<name>A0A166NCA3_9AGAM</name>
<dbReference type="GO" id="GO:0005737">
    <property type="term" value="C:cytoplasm"/>
    <property type="evidence" value="ECO:0007669"/>
    <property type="project" value="TreeGrafter"/>
</dbReference>
<evidence type="ECO:0000256" key="2">
    <source>
        <dbReference type="ARBA" id="ARBA00022771"/>
    </source>
</evidence>
<dbReference type="SUPFAM" id="SSF118310">
    <property type="entry name" value="AN1-like Zinc finger"/>
    <property type="match status" value="2"/>
</dbReference>
<keyword evidence="7" id="KW-1185">Reference proteome</keyword>
<reference evidence="6 7" key="1">
    <citation type="journal article" date="2016" name="Mol. Biol. Evol.">
        <title>Comparative Genomics of Early-Diverging Mushroom-Forming Fungi Provides Insights into the Origins of Lignocellulose Decay Capabilities.</title>
        <authorList>
            <person name="Nagy L.G."/>
            <person name="Riley R."/>
            <person name="Tritt A."/>
            <person name="Adam C."/>
            <person name="Daum C."/>
            <person name="Floudas D."/>
            <person name="Sun H."/>
            <person name="Yadav J.S."/>
            <person name="Pangilinan J."/>
            <person name="Larsson K.H."/>
            <person name="Matsuura K."/>
            <person name="Barry K."/>
            <person name="Labutti K."/>
            <person name="Kuo R."/>
            <person name="Ohm R.A."/>
            <person name="Bhattacharya S.S."/>
            <person name="Shirouzu T."/>
            <person name="Yoshinaga Y."/>
            <person name="Martin F.M."/>
            <person name="Grigoriev I.V."/>
            <person name="Hibbett D.S."/>
        </authorList>
    </citation>
    <scope>NUCLEOTIDE SEQUENCE [LARGE SCALE GENOMIC DNA]</scope>
    <source>
        <strain evidence="6 7">CBS 109695</strain>
    </source>
</reference>
<protein>
    <recommendedName>
        <fullName evidence="5">AN1-type domain-containing protein</fullName>
    </recommendedName>
</protein>
<dbReference type="SMART" id="SM00154">
    <property type="entry name" value="ZnF_AN1"/>
    <property type="match status" value="2"/>
</dbReference>
<accession>A0A166NCA3</accession>
<sequence>MDLPHIGAHCALSTCNDLDLLPIRCNCEKLFCRHHIAPDKHECHAQLLHESKIPIEPWAKSERCAMQACNKLTLASANAYPSDVATCSRCHKAFCASHRYADTHACSAPEIIPPKKNEAAQKLLAKHFPSANAPPSSSRTIRAPKDPKKRAQLQKIEMMKMRHHAVPGDPKDTAISVMIDQRLHVKIKLEDPDYPSNQGIFWFRKNVGTGKALDNLTMHFGIPPSDLNRRQLVKTADQEEECIVLRNDQTLSEQVEDGFTLTLTRMA</sequence>
<gene>
    <name evidence="6" type="ORF">FIBSPDRAFT_821693</name>
</gene>
<evidence type="ECO:0000256" key="4">
    <source>
        <dbReference type="PROSITE-ProRule" id="PRU00449"/>
    </source>
</evidence>
<dbReference type="InterPro" id="IPR000058">
    <property type="entry name" value="Znf_AN1"/>
</dbReference>